<dbReference type="Gene3D" id="2.30.30.40">
    <property type="entry name" value="SH3 Domains"/>
    <property type="match status" value="1"/>
</dbReference>
<dbReference type="PANTHER" id="PTHR15591:SF13">
    <property type="entry name" value="RUN DOMAIN-CONTAINING PROTEIN"/>
    <property type="match status" value="1"/>
</dbReference>
<feature type="compositionally biased region" description="Polar residues" evidence="3">
    <location>
        <begin position="1691"/>
        <end position="1705"/>
    </location>
</feature>
<dbReference type="InterPro" id="IPR037213">
    <property type="entry name" value="Run_dom_sf"/>
</dbReference>
<evidence type="ECO:0000256" key="2">
    <source>
        <dbReference type="PROSITE-ProRule" id="PRU00192"/>
    </source>
</evidence>
<dbReference type="PANTHER" id="PTHR15591">
    <property type="entry name" value="RUN AND SH3 DOMAIN CONTAINING"/>
    <property type="match status" value="1"/>
</dbReference>
<feature type="region of interest" description="Disordered" evidence="3">
    <location>
        <begin position="1592"/>
        <end position="1760"/>
    </location>
</feature>
<evidence type="ECO:0008006" key="7">
    <source>
        <dbReference type="Google" id="ProtNLM"/>
    </source>
</evidence>
<evidence type="ECO:0000259" key="5">
    <source>
        <dbReference type="PROSITE" id="PS50826"/>
    </source>
</evidence>
<feature type="region of interest" description="Disordered" evidence="3">
    <location>
        <begin position="302"/>
        <end position="329"/>
    </location>
</feature>
<feature type="compositionally biased region" description="Polar residues" evidence="3">
    <location>
        <begin position="1670"/>
        <end position="1681"/>
    </location>
</feature>
<dbReference type="SMART" id="SM00326">
    <property type="entry name" value="SH3"/>
    <property type="match status" value="1"/>
</dbReference>
<feature type="compositionally biased region" description="Polar residues" evidence="3">
    <location>
        <begin position="781"/>
        <end position="795"/>
    </location>
</feature>
<feature type="domain" description="SH3" evidence="4">
    <location>
        <begin position="1760"/>
        <end position="1819"/>
    </location>
</feature>
<dbReference type="Pfam" id="PF00018">
    <property type="entry name" value="SH3_1"/>
    <property type="match status" value="1"/>
</dbReference>
<feature type="region of interest" description="Disordered" evidence="3">
    <location>
        <begin position="781"/>
        <end position="867"/>
    </location>
</feature>
<dbReference type="Gene3D" id="1.20.58.900">
    <property type="match status" value="1"/>
</dbReference>
<name>A0AAW2HPM6_9NEOP</name>
<dbReference type="Pfam" id="PF02759">
    <property type="entry name" value="RUN"/>
    <property type="match status" value="1"/>
</dbReference>
<dbReference type="PROSITE" id="PS50002">
    <property type="entry name" value="SH3"/>
    <property type="match status" value="1"/>
</dbReference>
<dbReference type="InterPro" id="IPR004012">
    <property type="entry name" value="Run_dom"/>
</dbReference>
<feature type="compositionally biased region" description="Basic and acidic residues" evidence="3">
    <location>
        <begin position="260"/>
        <end position="271"/>
    </location>
</feature>
<proteinExistence type="predicted"/>
<evidence type="ECO:0000256" key="3">
    <source>
        <dbReference type="SAM" id="MobiDB-lite"/>
    </source>
</evidence>
<feature type="region of interest" description="Disordered" evidence="3">
    <location>
        <begin position="1035"/>
        <end position="1056"/>
    </location>
</feature>
<dbReference type="SUPFAM" id="SSF50044">
    <property type="entry name" value="SH3-domain"/>
    <property type="match status" value="1"/>
</dbReference>
<dbReference type="InterPro" id="IPR001452">
    <property type="entry name" value="SH3_domain"/>
</dbReference>
<dbReference type="GO" id="GO:0031410">
    <property type="term" value="C:cytoplasmic vesicle"/>
    <property type="evidence" value="ECO:0007669"/>
    <property type="project" value="TreeGrafter"/>
</dbReference>
<feature type="compositionally biased region" description="Polar residues" evidence="3">
    <location>
        <begin position="1499"/>
        <end position="1528"/>
    </location>
</feature>
<evidence type="ECO:0000313" key="6">
    <source>
        <dbReference type="EMBL" id="KAL0271793.1"/>
    </source>
</evidence>
<evidence type="ECO:0000256" key="1">
    <source>
        <dbReference type="ARBA" id="ARBA00022443"/>
    </source>
</evidence>
<comment type="caution">
    <text evidence="6">The sequence shown here is derived from an EMBL/GenBank/DDBJ whole genome shotgun (WGS) entry which is preliminary data.</text>
</comment>
<dbReference type="SMART" id="SM00593">
    <property type="entry name" value="RUN"/>
    <property type="match status" value="1"/>
</dbReference>
<feature type="compositionally biased region" description="Low complexity" evidence="3">
    <location>
        <begin position="1637"/>
        <end position="1654"/>
    </location>
</feature>
<reference evidence="6" key="1">
    <citation type="journal article" date="2024" name="Gigascience">
        <title>Chromosome-level genome of the poultry shaft louse Menopon gallinae provides insight into the host-switching and adaptive evolution of parasitic lice.</title>
        <authorList>
            <person name="Xu Y."/>
            <person name="Ma L."/>
            <person name="Liu S."/>
            <person name="Liang Y."/>
            <person name="Liu Q."/>
            <person name="He Z."/>
            <person name="Tian L."/>
            <person name="Duan Y."/>
            <person name="Cai W."/>
            <person name="Li H."/>
            <person name="Song F."/>
        </authorList>
    </citation>
    <scope>NUCLEOTIDE SEQUENCE</scope>
    <source>
        <strain evidence="6">Cailab_2023a</strain>
    </source>
</reference>
<protein>
    <recommendedName>
        <fullName evidence="7">Iporin</fullName>
    </recommendedName>
</protein>
<dbReference type="InterPro" id="IPR036028">
    <property type="entry name" value="SH3-like_dom_sf"/>
</dbReference>
<dbReference type="SUPFAM" id="SSF140741">
    <property type="entry name" value="RUN domain-like"/>
    <property type="match status" value="1"/>
</dbReference>
<feature type="compositionally biased region" description="Low complexity" evidence="3">
    <location>
        <begin position="796"/>
        <end position="816"/>
    </location>
</feature>
<feature type="compositionally biased region" description="Polar residues" evidence="3">
    <location>
        <begin position="302"/>
        <end position="318"/>
    </location>
</feature>
<feature type="domain" description="RUN" evidence="5">
    <location>
        <begin position="1206"/>
        <end position="1352"/>
    </location>
</feature>
<feature type="region of interest" description="Disordered" evidence="3">
    <location>
        <begin position="246"/>
        <end position="277"/>
    </location>
</feature>
<dbReference type="InterPro" id="IPR047343">
    <property type="entry name" value="RUSC1_2"/>
</dbReference>
<feature type="compositionally biased region" description="Basic and acidic residues" evidence="3">
    <location>
        <begin position="1707"/>
        <end position="1719"/>
    </location>
</feature>
<accession>A0AAW2HPM6</accession>
<gene>
    <name evidence="6" type="ORF">PYX00_008782</name>
</gene>
<dbReference type="PROSITE" id="PS50826">
    <property type="entry name" value="RUN"/>
    <property type="match status" value="1"/>
</dbReference>
<feature type="region of interest" description="Disordered" evidence="3">
    <location>
        <begin position="1397"/>
        <end position="1445"/>
    </location>
</feature>
<dbReference type="EMBL" id="JARGDH010000004">
    <property type="protein sequence ID" value="KAL0271793.1"/>
    <property type="molecule type" value="Genomic_DNA"/>
</dbReference>
<feature type="compositionally biased region" description="Polar residues" evidence="3">
    <location>
        <begin position="823"/>
        <end position="836"/>
    </location>
</feature>
<dbReference type="CDD" id="cd17685">
    <property type="entry name" value="RUN_RUSC"/>
    <property type="match status" value="1"/>
</dbReference>
<evidence type="ECO:0000259" key="4">
    <source>
        <dbReference type="PROSITE" id="PS50002"/>
    </source>
</evidence>
<keyword evidence="1 2" id="KW-0728">SH3 domain</keyword>
<sequence length="1824" mass="205430">MLTLMFWLTSQTRMECKAGTMMSPRKAPISPRGILPTPESDCNSNNLNLTNDISSCTEKMQDFQDIFQDNSEYQWFLDYGYKDNTQHQQSVFSILSSHDMLYYDDLARDLDANLAEVDMDDFDRGDIHSVLSTLPNMCSSDIQGVEEREMFASVSESMMIKFGLDCSSPHSSSQEENSNSISVCKSELLFSPVRESFLPNGNLSVDSLDLSENEINLLITCQANKTNYTIAFEGSTVMGSDDSVYPETAENPDGETVETESSRNYHDDKHNFPVNVNNSMTRSDSVYTTWSKIKQRSSAHLQLMRQPSGNNNPTSETISDCRMGRSSTTVKSHSLPNLFRQKRKQSLGLSVSSRFGYDLVSPAESKQQCIKLYNIKKSNNSENDDDQSISSVGDDPGRPHNLNLVKLFIKQKSASHEGMCNYTSDRPFGSSYSEGNYQSNSFGNTSKKDCGYINSNNSGQGKLLKHNECPKNRKTVHDCSAFEDSLFNKNLKSNEAIQEKENSDSESVEQITESSKQITESVEQISESYSTSEQFVQATVEESSHKNRRKVQGRNSYAFNLNNNNSMLENHKNKYLSDESTQDNGSNTESTENMTCNCRKLPTIRMKANVMEKSIQTSKLLENGENYNVKEVKVPAYILYPNYSLPNLEFLKEKHYVQNIDFTKIFLRPQTYKVPECVSQSPKRRNKVPGRRPFSVNDIESLKRTGFKHVRDWDSLTFLLPKEYKEFLQDIPEIVTQLKDMKNMKEDLKPLFCLNPASKKIKKRPISCDSNFFITDCRSSNYSSTATQPSSGYRGSSTMLSSNNSNTTPSPKNATTGFRYDNNDSVFNSRKSTPPKSGSLLGSHVSDESHARPPLPRSILRNNSLDSTKYTCKTQKENANKRYSMIEFSEKNLETNEKLIRRKSTQDPYYLKSPQKYQELSEEKCGCDRKKNNFQFARDKYDAENSLSFKSSNLESDMRRLEELLEISAVFGESMESFTENDVHKLRSQVSRFLTMQKNLQKVSDCLQTLNENHISKQEIVEGEDSYKEKRFIDIKHSQTPNNTPEHKKKPNLTLGEGYESDVDISSCTDCHNAGCQDFSESPDYRKDEINYKEEALRGLKKTVSFAEKISSLVKEPGNKDITPPNSPITPSLHPMHKVYQNKSLKLVDVHISEESYETTPTESPKKTAESGCFLLHKRELIFDVKNAVEKIIHRSAINNDKLLEDLSNLCLHHLCPSLYAVLSDGLKEEIDTPFGAIRNSVWGVIEASSQQGPLTETLNHLVQRLNRDDVLSEGLVKFNAFVFGLLNVSSLDSWLSYLRTRDSLLHKYYNNRSLLLLSNSAGAPIRIIMDQLIRIVQPLSEIKFNLDLMYQAKLLHCSLQNLNCLLEAAGNDLVSPSKQLVLLKLVQSIQSSINHPSDGRKCRQSSEEVEKSTDDSSVPQLLVKRGCPKPQGSSRPRPRSGCDILSTNNISDVASCAKKRWSGVQLNSKLLQAFERLGEESESEYTDSLDNVREKNENQSPSARTISKRLQNSDETSGETSHTWNDTDSSEVKTKEERKNILSNLNKKNCNRIDVLKTDLTDSDKSLGTRINIQNGGHKFKRMQLKWEKLGGKSGSDVSGQNSPVYGASPNHRSRLPTPKQATPEKPFCDSNVSLTSPTSRISRIPRPVSSPVQTTPINEKTSAAKKLSSPTHCSTNSNPEKGGEKHSNLNKSNCFKPKTTPSRVSRVDEASDSEAKARAVRPSSLPYRGASTLPAKKNVPNRASSTSLNRTSIKKRQSAPRVVRTLSHRLPSDSGHLSFNEGEKLKVVLEVDETWLLCCRGTQKGLVPRSAVIPVPDHILFK</sequence>
<organism evidence="6">
    <name type="scientific">Menopon gallinae</name>
    <name type="common">poultry shaft louse</name>
    <dbReference type="NCBI Taxonomy" id="328185"/>
    <lineage>
        <taxon>Eukaryota</taxon>
        <taxon>Metazoa</taxon>
        <taxon>Ecdysozoa</taxon>
        <taxon>Arthropoda</taxon>
        <taxon>Hexapoda</taxon>
        <taxon>Insecta</taxon>
        <taxon>Pterygota</taxon>
        <taxon>Neoptera</taxon>
        <taxon>Paraneoptera</taxon>
        <taxon>Psocodea</taxon>
        <taxon>Troctomorpha</taxon>
        <taxon>Phthiraptera</taxon>
        <taxon>Amblycera</taxon>
        <taxon>Menoponidae</taxon>
        <taxon>Menopon</taxon>
    </lineage>
</organism>
<feature type="region of interest" description="Disordered" evidence="3">
    <location>
        <begin position="1481"/>
        <end position="1539"/>
    </location>
</feature>
<feature type="compositionally biased region" description="Basic and acidic residues" evidence="3">
    <location>
        <begin position="1398"/>
        <end position="1415"/>
    </location>
</feature>
<feature type="compositionally biased region" description="Polar residues" evidence="3">
    <location>
        <begin position="1743"/>
        <end position="1753"/>
    </location>
</feature>